<evidence type="ECO:0000313" key="3">
    <source>
        <dbReference type="Proteomes" id="UP000253977"/>
    </source>
</evidence>
<dbReference type="Proteomes" id="UP000253977">
    <property type="component" value="Unassembled WGS sequence"/>
</dbReference>
<dbReference type="PANTHER" id="PTHR38457:SF1">
    <property type="entry name" value="REGULATOR ABRB-RELATED"/>
    <property type="match status" value="1"/>
</dbReference>
<dbReference type="InterPro" id="IPR007820">
    <property type="entry name" value="AbrB_fam"/>
</dbReference>
<dbReference type="PANTHER" id="PTHR38457">
    <property type="entry name" value="REGULATOR ABRB-RELATED"/>
    <property type="match status" value="1"/>
</dbReference>
<proteinExistence type="predicted"/>
<dbReference type="InterPro" id="IPR017516">
    <property type="entry name" value="AbrB_dup"/>
</dbReference>
<keyword evidence="3" id="KW-1185">Reference proteome</keyword>
<feature type="transmembrane region" description="Helical" evidence="1">
    <location>
        <begin position="222"/>
        <end position="238"/>
    </location>
</feature>
<dbReference type="GO" id="GO:0010468">
    <property type="term" value="P:regulation of gene expression"/>
    <property type="evidence" value="ECO:0007669"/>
    <property type="project" value="InterPro"/>
</dbReference>
<gene>
    <name evidence="2" type="ORF">DU478_07755</name>
</gene>
<dbReference type="EMBL" id="QPMK01000004">
    <property type="protein sequence ID" value="RDD66836.1"/>
    <property type="molecule type" value="Genomic_DNA"/>
</dbReference>
<organism evidence="2 3">
    <name type="scientific">Thalassococcus profundi</name>
    <dbReference type="NCBI Taxonomy" id="2282382"/>
    <lineage>
        <taxon>Bacteria</taxon>
        <taxon>Pseudomonadati</taxon>
        <taxon>Pseudomonadota</taxon>
        <taxon>Alphaproteobacteria</taxon>
        <taxon>Rhodobacterales</taxon>
        <taxon>Roseobacteraceae</taxon>
        <taxon>Thalassococcus</taxon>
    </lineage>
</organism>
<reference evidence="2 3" key="1">
    <citation type="submission" date="2018-07" db="EMBL/GenBank/DDBJ databases">
        <title>Thalassococcus profundi sp. nov., a marine bacterium isolated from deep seawater of Okinawa Trough.</title>
        <authorList>
            <person name="Yu M."/>
        </authorList>
    </citation>
    <scope>NUCLEOTIDE SEQUENCE [LARGE SCALE GENOMIC DNA]</scope>
    <source>
        <strain evidence="2 3">WRAS1</strain>
    </source>
</reference>
<dbReference type="NCBIfam" id="TIGR03082">
    <property type="entry name" value="Gneg_AbrB_dup"/>
    <property type="match status" value="2"/>
</dbReference>
<accession>A0A369TV65</accession>
<feature type="transmembrane region" description="Helical" evidence="1">
    <location>
        <begin position="69"/>
        <end position="87"/>
    </location>
</feature>
<dbReference type="RefSeq" id="WP_114510381.1">
    <property type="nucleotide sequence ID" value="NZ_QPMK01000004.1"/>
</dbReference>
<comment type="caution">
    <text evidence="2">The sequence shown here is derived from an EMBL/GenBank/DDBJ whole genome shotgun (WGS) entry which is preliminary data.</text>
</comment>
<feature type="transmembrane region" description="Helical" evidence="1">
    <location>
        <begin position="38"/>
        <end position="57"/>
    </location>
</feature>
<feature type="transmembrane region" description="Helical" evidence="1">
    <location>
        <begin position="274"/>
        <end position="295"/>
    </location>
</feature>
<feature type="transmembrane region" description="Helical" evidence="1">
    <location>
        <begin position="244"/>
        <end position="262"/>
    </location>
</feature>
<dbReference type="PIRSF" id="PIRSF038991">
    <property type="entry name" value="Protein_AbrB"/>
    <property type="match status" value="1"/>
</dbReference>
<dbReference type="GO" id="GO:0016020">
    <property type="term" value="C:membrane"/>
    <property type="evidence" value="ECO:0007669"/>
    <property type="project" value="InterPro"/>
</dbReference>
<feature type="transmembrane region" description="Helical" evidence="1">
    <location>
        <begin position="93"/>
        <end position="115"/>
    </location>
</feature>
<dbReference type="OrthoDB" id="7157734at2"/>
<name>A0A369TV65_9RHOB</name>
<keyword evidence="1" id="KW-0812">Transmembrane</keyword>
<evidence type="ECO:0000313" key="2">
    <source>
        <dbReference type="EMBL" id="RDD66836.1"/>
    </source>
</evidence>
<keyword evidence="1" id="KW-0472">Membrane</keyword>
<dbReference type="Pfam" id="PF05145">
    <property type="entry name" value="AbrB"/>
    <property type="match status" value="1"/>
</dbReference>
<feature type="transmembrane region" description="Helical" evidence="1">
    <location>
        <begin position="196"/>
        <end position="215"/>
    </location>
</feature>
<evidence type="ECO:0000256" key="1">
    <source>
        <dbReference type="SAM" id="Phobius"/>
    </source>
</evidence>
<keyword evidence="1" id="KW-1133">Transmembrane helix</keyword>
<feature type="transmembrane region" description="Helical" evidence="1">
    <location>
        <begin position="157"/>
        <end position="176"/>
    </location>
</feature>
<protein>
    <submittedName>
        <fullName evidence="2">AbrB family transcriptional regulator</fullName>
    </submittedName>
</protein>
<dbReference type="AlphaFoldDB" id="A0A369TV65"/>
<sequence length="365" mass="37786">MSFSLPSPQTILLSLALCLAGGAGGALAAKLSVPMPWMLGSLLVTALVVAFAGETGLRGYTFPQGLRNGFIAMIGVMIGTQVTPELARALVTLPLTVAALLVFVLIAHAGNYLIFHRLGGLDRATAFYSATPGGLMESILMGETVGADVRVLTMQQFLRIILVITLVPTALSIWSGAPVGTAAGVVPGGDAPVPPLSLAVIALAAAAGLAFARLVHLPASQLIGPMLLSAALTLSGLVDLHLPFWLIAVAQVVVGVSLGMRFRGVTGRLLRRSLGLSLASVMFMLAVGAALSWGLLMVTDLGFLTLLLSFAPGGVTEMSLVALSLAVSPALVTLHHVLRILMTVFELMLSARLFGFVKPVEADPR</sequence>